<dbReference type="Pfam" id="PF14022">
    <property type="entry name" value="DUF4238"/>
    <property type="match status" value="1"/>
</dbReference>
<dbReference type="RefSeq" id="WP_036124007.1">
    <property type="nucleotide sequence ID" value="NZ_BMET01000003.1"/>
</dbReference>
<organism evidence="1 2">
    <name type="scientific">Mangrovimonas yunxiaonensis</name>
    <dbReference type="NCBI Taxonomy" id="1197477"/>
    <lineage>
        <taxon>Bacteria</taxon>
        <taxon>Pseudomonadati</taxon>
        <taxon>Bacteroidota</taxon>
        <taxon>Flavobacteriia</taxon>
        <taxon>Flavobacteriales</taxon>
        <taxon>Flavobacteriaceae</taxon>
        <taxon>Mangrovimonas</taxon>
    </lineage>
</organism>
<evidence type="ECO:0000313" key="2">
    <source>
        <dbReference type="Proteomes" id="UP000028521"/>
    </source>
</evidence>
<gene>
    <name evidence="1" type="ORF">IA57_12380</name>
</gene>
<protein>
    <recommendedName>
        <fullName evidence="3">DUF4238 domain-containing protein</fullName>
    </recommendedName>
</protein>
<dbReference type="Proteomes" id="UP000028521">
    <property type="component" value="Unassembled WGS sequence"/>
</dbReference>
<reference evidence="2" key="2">
    <citation type="submission" date="2014-07" db="EMBL/GenBank/DDBJ databases">
        <title>Genome sequence of Mangrovimonas yunxiaonensis.</title>
        <authorList>
            <person name="Li Y."/>
            <person name="Zheng T."/>
        </authorList>
    </citation>
    <scope>NUCLEOTIDE SEQUENCE [LARGE SCALE GENOMIC DNA]</scope>
    <source>
        <strain evidence="2">LY01</strain>
    </source>
</reference>
<keyword evidence="2" id="KW-1185">Reference proteome</keyword>
<dbReference type="InterPro" id="IPR025332">
    <property type="entry name" value="DUF4238"/>
</dbReference>
<dbReference type="EMBL" id="JPFK01000009">
    <property type="protein sequence ID" value="KFB00215.1"/>
    <property type="molecule type" value="Genomic_DNA"/>
</dbReference>
<evidence type="ECO:0008006" key="3">
    <source>
        <dbReference type="Google" id="ProtNLM"/>
    </source>
</evidence>
<evidence type="ECO:0000313" key="1">
    <source>
        <dbReference type="EMBL" id="KFB00215.1"/>
    </source>
</evidence>
<dbReference type="AlphaFoldDB" id="A0A084THM9"/>
<dbReference type="OrthoDB" id="669645at2"/>
<proteinExistence type="predicted"/>
<comment type="caution">
    <text evidence="1">The sequence shown here is derived from an EMBL/GenBank/DDBJ whole genome shotgun (WGS) entry which is preliminary data.</text>
</comment>
<name>A0A084THM9_9FLAO</name>
<reference evidence="1 2" key="1">
    <citation type="journal article" date="2014" name="Genome Announc.">
        <title>Draft Genome Sequence of the Algicidal Bacterium Mangrovimonas yunxiaonensis Strain LY01.</title>
        <authorList>
            <person name="Li Y."/>
            <person name="Zhu H."/>
            <person name="Li C."/>
            <person name="Zhang H."/>
            <person name="Chen Z."/>
            <person name="Zheng W."/>
            <person name="Xu H."/>
            <person name="Zheng T."/>
        </authorList>
    </citation>
    <scope>NUCLEOTIDE SEQUENCE [LARGE SCALE GENOMIC DNA]</scope>
    <source>
        <strain evidence="1 2">LY01</strain>
    </source>
</reference>
<sequence length="344" mass="39655">MSKKKKHHFIPRFYLKRFSIGETGKNIGLYNHKNKIFIKVAPIKHQGCENYLYGEDEVIENALAKMESEVAKMFYYWTEEKLLYPPPKGTNGYILLKRFVIYQAYRTPSSGKQIEDSVNESMKAILKAYQPSMWQKLKDNTIGFNNPVLKALIGAIENEKLLDFLDFGFVVNLSLLPFVTSDSPVVLYNQLMEKAGNYIGATGLVAKGLQVFYPIHPRLMICLYDSNVYEFNNGENDCGSTESIDEVHQLNSLQIINSDTQIFFNDFVNKEYAELLFEGNESYRNDFKNINTAFTREGRNFFFMSSKDPHINLSLDFFKLKVNPKDFNGEIAPLRHPSLDTRSD</sequence>
<dbReference type="eggNOG" id="ENOG5032TKS">
    <property type="taxonomic scope" value="Bacteria"/>
</dbReference>
<accession>A0A084THM9</accession>